<dbReference type="AlphaFoldDB" id="A0A835LIL7"/>
<dbReference type="SUPFAM" id="SSF56219">
    <property type="entry name" value="DNase I-like"/>
    <property type="match status" value="1"/>
</dbReference>
<evidence type="ECO:0000313" key="2">
    <source>
        <dbReference type="EMBL" id="KAF9596963.1"/>
    </source>
</evidence>
<dbReference type="Gene3D" id="3.60.10.10">
    <property type="entry name" value="Endonuclease/exonuclease/phosphatase"/>
    <property type="match status" value="1"/>
</dbReference>
<dbReference type="OrthoDB" id="686405at2759"/>
<reference evidence="2 3" key="1">
    <citation type="submission" date="2020-10" db="EMBL/GenBank/DDBJ databases">
        <title>The Coptis chinensis genome and diversification of protoberbering-type alkaloids.</title>
        <authorList>
            <person name="Wang B."/>
            <person name="Shu S."/>
            <person name="Song C."/>
            <person name="Liu Y."/>
        </authorList>
    </citation>
    <scope>NUCLEOTIDE SEQUENCE [LARGE SCALE GENOMIC DNA]</scope>
    <source>
        <strain evidence="2">HL-2020</strain>
        <tissue evidence="2">Leaf</tissue>
    </source>
</reference>
<dbReference type="Proteomes" id="UP000631114">
    <property type="component" value="Unassembled WGS sequence"/>
</dbReference>
<evidence type="ECO:0000259" key="1">
    <source>
        <dbReference type="Pfam" id="PF14111"/>
    </source>
</evidence>
<dbReference type="Pfam" id="PF14111">
    <property type="entry name" value="DUF4283"/>
    <property type="match status" value="1"/>
</dbReference>
<feature type="domain" description="DUF4283" evidence="1">
    <location>
        <begin position="306"/>
        <end position="389"/>
    </location>
</feature>
<keyword evidence="3" id="KW-1185">Reference proteome</keyword>
<gene>
    <name evidence="2" type="ORF">IFM89_014607</name>
</gene>
<dbReference type="PANTHER" id="PTHR33710">
    <property type="entry name" value="BNAC02G09200D PROTEIN"/>
    <property type="match status" value="1"/>
</dbReference>
<proteinExistence type="predicted"/>
<comment type="caution">
    <text evidence="2">The sequence shown here is derived from an EMBL/GenBank/DDBJ whole genome shotgun (WGS) entry which is preliminary data.</text>
</comment>
<dbReference type="EMBL" id="JADFTS010000007">
    <property type="protein sequence ID" value="KAF9596963.1"/>
    <property type="molecule type" value="Genomic_DNA"/>
</dbReference>
<organism evidence="2 3">
    <name type="scientific">Coptis chinensis</name>
    <dbReference type="NCBI Taxonomy" id="261450"/>
    <lineage>
        <taxon>Eukaryota</taxon>
        <taxon>Viridiplantae</taxon>
        <taxon>Streptophyta</taxon>
        <taxon>Embryophyta</taxon>
        <taxon>Tracheophyta</taxon>
        <taxon>Spermatophyta</taxon>
        <taxon>Magnoliopsida</taxon>
        <taxon>Ranunculales</taxon>
        <taxon>Ranunculaceae</taxon>
        <taxon>Coptidoideae</taxon>
        <taxon>Coptis</taxon>
    </lineage>
</organism>
<sequence length="866" mass="98407">MIGVNTNMRSWIPERRSTRWNKLIEVYVYKSSASNNNTEKESDGNKLVHSLMIRNYEVDIKEMIETKKGGGIKSSVETIVDIDSIREVFETHFLVKLGIHKLLLSQFSVQIVIFPPISLLVDRMYSTCFLLFSANLKIMLLMIHISHFLGLCFPPCFSPCSLTSSFSLIWAQIHSCVRAKDLKVDFWQIQRLLSADRHRPDNKYAITKPQSEISSFKKSFQPSLQSDDTSNENTTKTINTTLPSIITLTKQSPKHHRFSLLIAQQPHLFNLMEDITHVLAQAHLTGSKEDLFFMEIPRNLLLQTSARWNSSLIGKIFTETKLDPNEVMRAIRGKWNLKQRLHILAAEGGRFILSFENEIDKEKILKNESWQIMGYLFALKDFNPENQPNQVTFKTSLFWINFTGLQLEHQSPSVIKLIAVAAGIVKEIDPPDTTPRDATGYRARVEVDLYKPMRQGTMTETLYMGPTWIDFVYTGILYHSCKIGHRFTHDTNNCDGATPTVTELLRITGISPVVEPILFQERTTPEIYRSSNLETVGTTTAETEAIQQHNLCSGTMVQITTEEHATPTTEYITAIGKVAKALIRKAPEQTSKLPEPQVCQGYTIPIPSRVGDLNVTISNEESLGYPYTWSNKRTSPDNIQKRLDRALVNTDWFTLFPDATLVHKAAIGSDHCPILLDTQPPNKPTPKSFKFQSMWIQHPDYHNTINSSWNNSYHQDPLIPPHLIFSKNLGSTKKALNLWNKRIAREAIGWCPKDTSLKLDVELESKAAVDYLRNKPSNLSWKDQLILSDAANLFGLFGSVNINYVPKSANLVAQKLATTASTYPQYQNWTLISPNNEVDIQFSFPSIPCQIVPIWLKQSLEHDNAL</sequence>
<accession>A0A835LIL7</accession>
<dbReference type="InterPro" id="IPR025558">
    <property type="entry name" value="DUF4283"/>
</dbReference>
<protein>
    <recommendedName>
        <fullName evidence="1">DUF4283 domain-containing protein</fullName>
    </recommendedName>
</protein>
<name>A0A835LIL7_9MAGN</name>
<dbReference type="InterPro" id="IPR036691">
    <property type="entry name" value="Endo/exonu/phosph_ase_sf"/>
</dbReference>
<dbReference type="PANTHER" id="PTHR33710:SF79">
    <property type="entry name" value="OS06G0205337 PROTEIN"/>
    <property type="match status" value="1"/>
</dbReference>
<evidence type="ECO:0000313" key="3">
    <source>
        <dbReference type="Proteomes" id="UP000631114"/>
    </source>
</evidence>